<gene>
    <name evidence="2" type="ORF">AWC31_30075</name>
</gene>
<evidence type="ECO:0000313" key="3">
    <source>
        <dbReference type="Proteomes" id="UP000193964"/>
    </source>
</evidence>
<reference evidence="2 3" key="1">
    <citation type="submission" date="2016-01" db="EMBL/GenBank/DDBJ databases">
        <title>The new phylogeny of the genus Mycobacterium.</title>
        <authorList>
            <person name="Tarcisio F."/>
            <person name="Conor M."/>
            <person name="Antonella G."/>
            <person name="Elisabetta G."/>
            <person name="Giulia F.S."/>
            <person name="Sara T."/>
            <person name="Anna F."/>
            <person name="Clotilde B."/>
            <person name="Roberto B."/>
            <person name="Veronica D.S."/>
            <person name="Fabio R."/>
            <person name="Monica P."/>
            <person name="Olivier J."/>
            <person name="Enrico T."/>
            <person name="Nicola S."/>
        </authorList>
    </citation>
    <scope>NUCLEOTIDE SEQUENCE [LARGE SCALE GENOMIC DNA]</scope>
    <source>
        <strain evidence="2 3">ATCC 700010</strain>
    </source>
</reference>
<dbReference type="RefSeq" id="WP_085145780.1">
    <property type="nucleotide sequence ID" value="NZ_JACKUA010000002.1"/>
</dbReference>
<dbReference type="OrthoDB" id="4730062at2"/>
<organism evidence="2 3">
    <name type="scientific">Mycolicibacterium wolinskyi</name>
    <dbReference type="NCBI Taxonomy" id="59750"/>
    <lineage>
        <taxon>Bacteria</taxon>
        <taxon>Bacillati</taxon>
        <taxon>Actinomycetota</taxon>
        <taxon>Actinomycetes</taxon>
        <taxon>Mycobacteriales</taxon>
        <taxon>Mycobacteriaceae</taxon>
        <taxon>Mycolicibacterium</taxon>
    </lineage>
</organism>
<feature type="coiled-coil region" evidence="1">
    <location>
        <begin position="105"/>
        <end position="139"/>
    </location>
</feature>
<evidence type="ECO:0000313" key="2">
    <source>
        <dbReference type="EMBL" id="ORX13496.1"/>
    </source>
</evidence>
<dbReference type="EMBL" id="LQQA01000022">
    <property type="protein sequence ID" value="ORX13496.1"/>
    <property type="molecule type" value="Genomic_DNA"/>
</dbReference>
<dbReference type="Proteomes" id="UP000193964">
    <property type="component" value="Unassembled WGS sequence"/>
</dbReference>
<accession>A0A1X2F521</accession>
<name>A0A1X2F521_9MYCO</name>
<keyword evidence="1" id="KW-0175">Coiled coil</keyword>
<protein>
    <submittedName>
        <fullName evidence="2">Uncharacterized protein</fullName>
    </submittedName>
</protein>
<comment type="caution">
    <text evidence="2">The sequence shown here is derived from an EMBL/GenBank/DDBJ whole genome shotgun (WGS) entry which is preliminary data.</text>
</comment>
<evidence type="ECO:0000256" key="1">
    <source>
        <dbReference type="SAM" id="Coils"/>
    </source>
</evidence>
<dbReference type="AlphaFoldDB" id="A0A1X2F521"/>
<proteinExistence type="predicted"/>
<sequence length="222" mass="24032">MTTVVERSVGELRSVADVLGSDEKPNVVVWAPTKDNGPVPGWLVVEHRNVVAAGRERRCAIVQADSCTVAAAGPISEVQIVAGPIATDELMPEWVGALASSHWDAQEARAERDAARSDLRAHEQRLERIENASHEFADEHSLCGDFDAFMISQGLRPRMSDWDCVATATVRVGVTVRARNAEDAESEVDAALVVDALMELASRRSALADALLDHDVIDTERA</sequence>